<evidence type="ECO:0000256" key="1">
    <source>
        <dbReference type="ARBA" id="ARBA00013139"/>
    </source>
</evidence>
<dbReference type="PANTHER" id="PTHR11236:SF50">
    <property type="entry name" value="AMINODEOXYCHORISMATE SYNTHASE COMPONENT 1"/>
    <property type="match status" value="1"/>
</dbReference>
<dbReference type="InterPro" id="IPR015890">
    <property type="entry name" value="Chorismate_C"/>
</dbReference>
<organism evidence="5 6">
    <name type="scientific">Hahella chejuensis (strain KCTC 2396)</name>
    <dbReference type="NCBI Taxonomy" id="349521"/>
    <lineage>
        <taxon>Bacteria</taxon>
        <taxon>Pseudomonadati</taxon>
        <taxon>Pseudomonadota</taxon>
        <taxon>Gammaproteobacteria</taxon>
        <taxon>Oceanospirillales</taxon>
        <taxon>Hahellaceae</taxon>
        <taxon>Hahella</taxon>
    </lineage>
</organism>
<dbReference type="InterPro" id="IPR005801">
    <property type="entry name" value="ADC_synthase"/>
</dbReference>
<dbReference type="Pfam" id="PF00425">
    <property type="entry name" value="Chorismate_bind"/>
    <property type="match status" value="1"/>
</dbReference>
<dbReference type="HOGENOM" id="CLU_006493_7_2_6"/>
<evidence type="ECO:0000313" key="5">
    <source>
        <dbReference type="EMBL" id="ABC29451.1"/>
    </source>
</evidence>
<evidence type="ECO:0000259" key="3">
    <source>
        <dbReference type="Pfam" id="PF00425"/>
    </source>
</evidence>
<dbReference type="EMBL" id="CP000155">
    <property type="protein sequence ID" value="ABC29451.1"/>
    <property type="molecule type" value="Genomic_DNA"/>
</dbReference>
<dbReference type="GO" id="GO:0046820">
    <property type="term" value="F:4-amino-4-deoxychorismate synthase activity"/>
    <property type="evidence" value="ECO:0007669"/>
    <property type="project" value="UniProtKB-EC"/>
</dbReference>
<dbReference type="PRINTS" id="PR00095">
    <property type="entry name" value="ANTSNTHASEI"/>
</dbReference>
<proteinExistence type="predicted"/>
<keyword evidence="5" id="KW-0456">Lyase</keyword>
<dbReference type="Proteomes" id="UP000000238">
    <property type="component" value="Chromosome"/>
</dbReference>
<dbReference type="NCBIfam" id="TIGR00553">
    <property type="entry name" value="pabB"/>
    <property type="match status" value="1"/>
</dbReference>
<dbReference type="InterPro" id="IPR005802">
    <property type="entry name" value="ADC_synth_comp_1"/>
</dbReference>
<dbReference type="GO" id="GO:0016829">
    <property type="term" value="F:lyase activity"/>
    <property type="evidence" value="ECO:0007669"/>
    <property type="project" value="UniProtKB-KW"/>
</dbReference>
<keyword evidence="6" id="KW-1185">Reference proteome</keyword>
<dbReference type="Gene3D" id="3.60.120.10">
    <property type="entry name" value="Anthranilate synthase"/>
    <property type="match status" value="1"/>
</dbReference>
<dbReference type="SUPFAM" id="SSF56322">
    <property type="entry name" value="ADC synthase"/>
    <property type="match status" value="1"/>
</dbReference>
<feature type="domain" description="Anthranilate synthase component I N-terminal" evidence="4">
    <location>
        <begin position="35"/>
        <end position="158"/>
    </location>
</feature>
<gene>
    <name evidence="5" type="primary">pabB</name>
    <name evidence="5" type="ordered locus">HCH_02662</name>
</gene>
<dbReference type="PANTHER" id="PTHR11236">
    <property type="entry name" value="AMINOBENZOATE/ANTHRANILATE SYNTHASE"/>
    <property type="match status" value="1"/>
</dbReference>
<dbReference type="EC" id="2.6.1.85" evidence="1"/>
<accession>Q2SIS3</accession>
<dbReference type="Pfam" id="PF04715">
    <property type="entry name" value="Anth_synt_I_N"/>
    <property type="match status" value="1"/>
</dbReference>
<reference evidence="5 6" key="1">
    <citation type="journal article" date="2005" name="Nucleic Acids Res.">
        <title>Genomic blueprint of Hahella chejuensis, a marine microbe producing an algicidal agent.</title>
        <authorList>
            <person name="Jeong H."/>
            <person name="Yim J.H."/>
            <person name="Lee C."/>
            <person name="Choi S.-H."/>
            <person name="Park Y.K."/>
            <person name="Yoon S.H."/>
            <person name="Hur C.-G."/>
            <person name="Kang H.-Y."/>
            <person name="Kim D."/>
            <person name="Lee H.H."/>
            <person name="Park K.H."/>
            <person name="Park S.-H."/>
            <person name="Park H.-S."/>
            <person name="Lee H.K."/>
            <person name="Oh T.K."/>
            <person name="Kim J.F."/>
        </authorList>
    </citation>
    <scope>NUCLEOTIDE SEQUENCE [LARGE SCALE GENOMIC DNA]</scope>
    <source>
        <strain evidence="5 6">KCTC 2396</strain>
    </source>
</reference>
<dbReference type="InterPro" id="IPR019999">
    <property type="entry name" value="Anth_synth_I-like"/>
</dbReference>
<feature type="domain" description="Chorismate-utilising enzyme C-terminal" evidence="3">
    <location>
        <begin position="193"/>
        <end position="446"/>
    </location>
</feature>
<dbReference type="eggNOG" id="COG0147">
    <property type="taxonomic scope" value="Bacteria"/>
</dbReference>
<evidence type="ECO:0000259" key="4">
    <source>
        <dbReference type="Pfam" id="PF04715"/>
    </source>
</evidence>
<dbReference type="GO" id="GO:0000162">
    <property type="term" value="P:L-tryptophan biosynthetic process"/>
    <property type="evidence" value="ECO:0007669"/>
    <property type="project" value="TreeGrafter"/>
</dbReference>
<dbReference type="STRING" id="349521.HCH_02662"/>
<protein>
    <recommendedName>
        <fullName evidence="1">aminodeoxychorismate synthase</fullName>
        <ecNumber evidence="1">2.6.1.85</ecNumber>
    </recommendedName>
</protein>
<dbReference type="GO" id="GO:0009396">
    <property type="term" value="P:folic acid-containing compound biosynthetic process"/>
    <property type="evidence" value="ECO:0007669"/>
    <property type="project" value="InterPro"/>
</dbReference>
<dbReference type="KEGG" id="hch:HCH_02662"/>
<evidence type="ECO:0000256" key="2">
    <source>
        <dbReference type="ARBA" id="ARBA00022679"/>
    </source>
</evidence>
<sequence length="464" mass="51573">MSHWRLSGAGRGAFLPGQYLLMSVFTIPYADYNAVIHSLSSRPGFCWLDSRTQEGRAFEIIACDPEWIVRSQENDHFLTRPDETETSISYTDLLALAQLPRAVRPTPCFKGGLIGFISYEFGRNQLLGDRNWRRKSIFPSACIGAYDHYLVVEHDKQIITGFGDAAFQSLLQQGRPATETFSVTRAISPDWSYEQYANEFARIKKYILAGDCYQINLTQRFSGAYTGDPLEAYIKVRQVAKAPYSAFFRSGQGDLLCFSPEKFLTVQDRDVVTKPIKGTRPRGASADDDFRHIEDLTSSPKDRAENVMIVDLLRNDLGKISNIGSVKVEKLCALETYSNVHHLVSTVTSTLRDDVSPFAALISCSPGGSITGAPKKRAMEIIDELEGHARSVYCGSVFYLSNDGRMDSNIAIRTMTCRQGDMHVWGGGGIVADSKCLAEYNESVVKIRHIVEALGGDLPGKREV</sequence>
<dbReference type="AlphaFoldDB" id="Q2SIS3"/>
<name>Q2SIS3_HAHCH</name>
<keyword evidence="2" id="KW-0808">Transferase</keyword>
<evidence type="ECO:0000313" key="6">
    <source>
        <dbReference type="Proteomes" id="UP000000238"/>
    </source>
</evidence>
<dbReference type="InterPro" id="IPR006805">
    <property type="entry name" value="Anth_synth_I_N"/>
</dbReference>